<evidence type="ECO:0000313" key="2">
    <source>
        <dbReference type="EMBL" id="MCQ8770543.1"/>
    </source>
</evidence>
<dbReference type="EMBL" id="JANIID010000008">
    <property type="protein sequence ID" value="MCQ8770543.1"/>
    <property type="molecule type" value="Genomic_DNA"/>
</dbReference>
<sequence>MFGYLDNPGSWRLFSLSAGKTLKVDQKNLVLSQDKDKHLYIRIESAENGQARPPPAAAQGGLRPTAATTMTDHRTPALVSAPAHPMGNPRRHPRSVL</sequence>
<name>A0A9X2LG49_9ACTN</name>
<evidence type="ECO:0000313" key="3">
    <source>
        <dbReference type="Proteomes" id="UP001142374"/>
    </source>
</evidence>
<organism evidence="2 3">
    <name type="scientific">Streptomyces telluris</name>
    <dbReference type="NCBI Taxonomy" id="2720021"/>
    <lineage>
        <taxon>Bacteria</taxon>
        <taxon>Bacillati</taxon>
        <taxon>Actinomycetota</taxon>
        <taxon>Actinomycetes</taxon>
        <taxon>Kitasatosporales</taxon>
        <taxon>Streptomycetaceae</taxon>
        <taxon>Streptomyces</taxon>
    </lineage>
</organism>
<proteinExistence type="predicted"/>
<reference evidence="2" key="1">
    <citation type="submission" date="2022-06" db="EMBL/GenBank/DDBJ databases">
        <title>WGS of actinobacteria.</title>
        <authorList>
            <person name="Thawai C."/>
        </authorList>
    </citation>
    <scope>NUCLEOTIDE SEQUENCE</scope>
    <source>
        <strain evidence="2">AA8</strain>
    </source>
</reference>
<dbReference type="Proteomes" id="UP001142374">
    <property type="component" value="Unassembled WGS sequence"/>
</dbReference>
<gene>
    <name evidence="2" type="ORF">NQU55_12245</name>
</gene>
<keyword evidence="3" id="KW-1185">Reference proteome</keyword>
<evidence type="ECO:0000256" key="1">
    <source>
        <dbReference type="SAM" id="MobiDB-lite"/>
    </source>
</evidence>
<feature type="region of interest" description="Disordered" evidence="1">
    <location>
        <begin position="45"/>
        <end position="97"/>
    </location>
</feature>
<protein>
    <submittedName>
        <fullName evidence="2">Uncharacterized protein</fullName>
    </submittedName>
</protein>
<accession>A0A9X2LG49</accession>
<comment type="caution">
    <text evidence="2">The sequence shown here is derived from an EMBL/GenBank/DDBJ whole genome shotgun (WGS) entry which is preliminary data.</text>
</comment>
<dbReference type="RefSeq" id="WP_168096592.1">
    <property type="nucleotide sequence ID" value="NZ_JANIID010000008.1"/>
</dbReference>
<dbReference type="AlphaFoldDB" id="A0A9X2LG49"/>